<evidence type="ECO:0000313" key="8">
    <source>
        <dbReference type="Proteomes" id="UP000483820"/>
    </source>
</evidence>
<sequence>MLDPISLFFLSFHTFAAVVGCTLNAIVLFLALFRTPKTIAAYTTILINFALTDFLACFTDFFIQMRHIPAGFTMAYMSRGLCTLVGPHFCYLIYSVNISLVAHGLWSLLLGFSYRYYILFHPAPTRKMLIIALMIIYIPSFIQMWVFLLADDDPVEIKRILMERFPEYELENATVCGTINVIEFPAMYTILHMTCPITPVYITIWILRKKIIEKLVSNSKDMSSKTKEMHKQLLKALTWQALIPGFYGMSIASYVTAQFFFNHPIFEYTTLTGFLFMPVLSPLSCLIFIQIYRKRVLSWWYIVIGKPIPEEWISVLNTSKMGATTAAPSSVAPHSTETKSKH</sequence>
<dbReference type="KEGG" id="crq:GCK72_018614"/>
<evidence type="ECO:0000256" key="4">
    <source>
        <dbReference type="ARBA" id="ARBA00022989"/>
    </source>
</evidence>
<feature type="transmembrane region" description="Helical" evidence="6">
    <location>
        <begin position="187"/>
        <end position="207"/>
    </location>
</feature>
<dbReference type="InterPro" id="IPR019421">
    <property type="entry name" value="7TM_GPCR_serpentine_rcpt_Srd"/>
</dbReference>
<feature type="transmembrane region" description="Helical" evidence="6">
    <location>
        <begin position="129"/>
        <end position="150"/>
    </location>
</feature>
<dbReference type="PANTHER" id="PTHR22945">
    <property type="entry name" value="SERPENTINE RECEPTOR, CLASS D DELTA"/>
    <property type="match status" value="1"/>
</dbReference>
<evidence type="ECO:0000256" key="3">
    <source>
        <dbReference type="ARBA" id="ARBA00022692"/>
    </source>
</evidence>
<gene>
    <name evidence="7" type="ORF">GCK72_018614</name>
</gene>
<evidence type="ECO:0000256" key="6">
    <source>
        <dbReference type="SAM" id="Phobius"/>
    </source>
</evidence>
<protein>
    <submittedName>
        <fullName evidence="7">Uncharacterized protein</fullName>
    </submittedName>
</protein>
<dbReference type="CTD" id="9824793"/>
<dbReference type="SUPFAM" id="SSF81321">
    <property type="entry name" value="Family A G protein-coupled receptor-like"/>
    <property type="match status" value="1"/>
</dbReference>
<comment type="similarity">
    <text evidence="2">Belongs to the nematode receptor-like protein srd family.</text>
</comment>
<feature type="transmembrane region" description="Helical" evidence="6">
    <location>
        <begin position="273"/>
        <end position="292"/>
    </location>
</feature>
<dbReference type="GO" id="GO:0016020">
    <property type="term" value="C:membrane"/>
    <property type="evidence" value="ECO:0007669"/>
    <property type="project" value="UniProtKB-SubCell"/>
</dbReference>
<keyword evidence="5 6" id="KW-0472">Membrane</keyword>
<dbReference type="PANTHER" id="PTHR22945:SF99">
    <property type="entry name" value="G-PROTEIN COUPLED RECEPTORS FAMILY 1 PROFILE DOMAIN-CONTAINING PROTEIN"/>
    <property type="match status" value="1"/>
</dbReference>
<proteinExistence type="inferred from homology"/>
<reference evidence="7 8" key="1">
    <citation type="submission" date="2019-12" db="EMBL/GenBank/DDBJ databases">
        <title>Chromosome-level assembly of the Caenorhabditis remanei genome.</title>
        <authorList>
            <person name="Teterina A.A."/>
            <person name="Willis J.H."/>
            <person name="Phillips P.C."/>
        </authorList>
    </citation>
    <scope>NUCLEOTIDE SEQUENCE [LARGE SCALE GENOMIC DNA]</scope>
    <source>
        <strain evidence="7 8">PX506</strain>
        <tissue evidence="7">Whole organism</tissue>
    </source>
</reference>
<organism evidence="7 8">
    <name type="scientific">Caenorhabditis remanei</name>
    <name type="common">Caenorhabditis vulgaris</name>
    <dbReference type="NCBI Taxonomy" id="31234"/>
    <lineage>
        <taxon>Eukaryota</taxon>
        <taxon>Metazoa</taxon>
        <taxon>Ecdysozoa</taxon>
        <taxon>Nematoda</taxon>
        <taxon>Chromadorea</taxon>
        <taxon>Rhabditida</taxon>
        <taxon>Rhabditina</taxon>
        <taxon>Rhabditomorpha</taxon>
        <taxon>Rhabditoidea</taxon>
        <taxon>Rhabditidae</taxon>
        <taxon>Peloderinae</taxon>
        <taxon>Caenorhabditis</taxon>
    </lineage>
</organism>
<dbReference type="GeneID" id="9824793"/>
<dbReference type="InterPro" id="IPR050920">
    <property type="entry name" value="Nematode_rcpt-like_delta"/>
</dbReference>
<keyword evidence="4 6" id="KW-1133">Transmembrane helix</keyword>
<keyword evidence="3 6" id="KW-0812">Transmembrane</keyword>
<name>A0A6A5GAP0_CAERE</name>
<dbReference type="EMBL" id="WUAV01000005">
    <property type="protein sequence ID" value="KAF1752060.1"/>
    <property type="molecule type" value="Genomic_DNA"/>
</dbReference>
<feature type="transmembrane region" description="Helical" evidence="6">
    <location>
        <begin position="237"/>
        <end position="261"/>
    </location>
</feature>
<evidence type="ECO:0000256" key="2">
    <source>
        <dbReference type="ARBA" id="ARBA00009166"/>
    </source>
</evidence>
<dbReference type="AlphaFoldDB" id="A0A6A5GAP0"/>
<comment type="caution">
    <text evidence="7">The sequence shown here is derived from an EMBL/GenBank/DDBJ whole genome shotgun (WGS) entry which is preliminary data.</text>
</comment>
<comment type="subcellular location">
    <subcellularLocation>
        <location evidence="1">Membrane</location>
        <topology evidence="1">Multi-pass membrane protein</topology>
    </subcellularLocation>
</comment>
<evidence type="ECO:0000256" key="1">
    <source>
        <dbReference type="ARBA" id="ARBA00004141"/>
    </source>
</evidence>
<dbReference type="Proteomes" id="UP000483820">
    <property type="component" value="Chromosome V"/>
</dbReference>
<feature type="transmembrane region" description="Helical" evidence="6">
    <location>
        <begin position="7"/>
        <end position="33"/>
    </location>
</feature>
<dbReference type="Pfam" id="PF10317">
    <property type="entry name" value="7TM_GPCR_Srd"/>
    <property type="match status" value="1"/>
</dbReference>
<accession>A0A6A5GAP0</accession>
<evidence type="ECO:0000256" key="5">
    <source>
        <dbReference type="ARBA" id="ARBA00023136"/>
    </source>
</evidence>
<dbReference type="RefSeq" id="XP_003110508.2">
    <property type="nucleotide sequence ID" value="XM_003110460.2"/>
</dbReference>
<feature type="transmembrane region" description="Helical" evidence="6">
    <location>
        <begin position="39"/>
        <end position="63"/>
    </location>
</feature>
<evidence type="ECO:0000313" key="7">
    <source>
        <dbReference type="EMBL" id="KAF1752060.1"/>
    </source>
</evidence>